<feature type="region of interest" description="Disordered" evidence="5">
    <location>
        <begin position="1"/>
        <end position="27"/>
    </location>
</feature>
<dbReference type="CDD" id="cd15841">
    <property type="entry name" value="SNARE_Qc"/>
    <property type="match status" value="1"/>
</dbReference>
<dbReference type="SMART" id="SM00397">
    <property type="entry name" value="t_SNARE"/>
    <property type="match status" value="1"/>
</dbReference>
<evidence type="ECO:0000313" key="8">
    <source>
        <dbReference type="EMBL" id="KAL1512330.1"/>
    </source>
</evidence>
<dbReference type="GO" id="GO:0048278">
    <property type="term" value="P:vesicle docking"/>
    <property type="evidence" value="ECO:0007669"/>
    <property type="project" value="TreeGrafter"/>
</dbReference>
<dbReference type="PROSITE" id="PS50192">
    <property type="entry name" value="T_SNARE"/>
    <property type="match status" value="1"/>
</dbReference>
<feature type="region of interest" description="Disordered" evidence="5">
    <location>
        <begin position="147"/>
        <end position="170"/>
    </location>
</feature>
<keyword evidence="9" id="KW-1185">Reference proteome</keyword>
<dbReference type="SUPFAM" id="SSF58038">
    <property type="entry name" value="SNARE fusion complex"/>
    <property type="match status" value="1"/>
</dbReference>
<dbReference type="PANTHER" id="PTHR19957:SF124">
    <property type="entry name" value="SYNTAXIN-8"/>
    <property type="match status" value="1"/>
</dbReference>
<dbReference type="InterPro" id="IPR045242">
    <property type="entry name" value="Syntaxin"/>
</dbReference>
<evidence type="ECO:0000256" key="6">
    <source>
        <dbReference type="SAM" id="Phobius"/>
    </source>
</evidence>
<feature type="domain" description="T-SNARE coiled-coil homology" evidence="7">
    <location>
        <begin position="182"/>
        <end position="244"/>
    </location>
</feature>
<feature type="transmembrane region" description="Helical" evidence="6">
    <location>
        <begin position="254"/>
        <end position="275"/>
    </location>
</feature>
<dbReference type="PANTHER" id="PTHR19957">
    <property type="entry name" value="SYNTAXIN"/>
    <property type="match status" value="1"/>
</dbReference>
<gene>
    <name evidence="8" type="ORF">AB1Y20_005592</name>
</gene>
<dbReference type="AlphaFoldDB" id="A0AB34J6P4"/>
<keyword evidence="6" id="KW-1133">Transmembrane helix</keyword>
<evidence type="ECO:0000256" key="3">
    <source>
        <dbReference type="ARBA" id="ARBA00023054"/>
    </source>
</evidence>
<keyword evidence="4 6" id="KW-0472">Membrane</keyword>
<evidence type="ECO:0000259" key="7">
    <source>
        <dbReference type="PROSITE" id="PS50192"/>
    </source>
</evidence>
<keyword evidence="2" id="KW-0813">Transport</keyword>
<keyword evidence="3" id="KW-0175">Coiled coil</keyword>
<proteinExistence type="predicted"/>
<dbReference type="EMBL" id="JBGBPQ010000013">
    <property type="protein sequence ID" value="KAL1512330.1"/>
    <property type="molecule type" value="Genomic_DNA"/>
</dbReference>
<evidence type="ECO:0000256" key="5">
    <source>
        <dbReference type="SAM" id="MobiDB-lite"/>
    </source>
</evidence>
<dbReference type="Proteomes" id="UP001515480">
    <property type="component" value="Unassembled WGS sequence"/>
</dbReference>
<protein>
    <recommendedName>
        <fullName evidence="7">t-SNARE coiled-coil homology domain-containing protein</fullName>
    </recommendedName>
</protein>
<evidence type="ECO:0000256" key="2">
    <source>
        <dbReference type="ARBA" id="ARBA00022448"/>
    </source>
</evidence>
<comment type="subcellular location">
    <subcellularLocation>
        <location evidence="1">Membrane</location>
    </subcellularLocation>
</comment>
<evidence type="ECO:0000313" key="9">
    <source>
        <dbReference type="Proteomes" id="UP001515480"/>
    </source>
</evidence>
<dbReference type="Gene3D" id="1.20.5.110">
    <property type="match status" value="1"/>
</dbReference>
<reference evidence="8 9" key="1">
    <citation type="journal article" date="2024" name="Science">
        <title>Giant polyketide synthase enzymes in the biosynthesis of giant marine polyether toxins.</title>
        <authorList>
            <person name="Fallon T.R."/>
            <person name="Shende V.V."/>
            <person name="Wierzbicki I.H."/>
            <person name="Pendleton A.L."/>
            <person name="Watervoot N.F."/>
            <person name="Auber R.P."/>
            <person name="Gonzalez D.J."/>
            <person name="Wisecaver J.H."/>
            <person name="Moore B.S."/>
        </authorList>
    </citation>
    <scope>NUCLEOTIDE SEQUENCE [LARGE SCALE GENOMIC DNA]</scope>
    <source>
        <strain evidence="8 9">12B1</strain>
    </source>
</reference>
<sequence length="276" mass="30872">MNVLLGKLETISNETGDSNKPGKAQNAGDEFKRLKAHIASDVKSVRESLKEREQLLERPSTAGSKATVQLSHKIRQQLKTLHEDANKLRELQRKEMAKAKGKTLPVQQAEQRQELVELVFKHIEECEALERRRYGTKTTEARVELFSGGKNAGPSSVTATRVPTGGTELPDLETAEGLKQLQRKDQQIDEALEQVAEGVSELKNIALDMRDEVKIQSSMVDEITSKVDSANVHLNSMNKRMKKTLESTRSADRFILDFILLVILLGVIGYIVSMLR</sequence>
<evidence type="ECO:0000256" key="4">
    <source>
        <dbReference type="ARBA" id="ARBA00023136"/>
    </source>
</evidence>
<name>A0AB34J6P4_PRYPA</name>
<dbReference type="GO" id="GO:0000149">
    <property type="term" value="F:SNARE binding"/>
    <property type="evidence" value="ECO:0007669"/>
    <property type="project" value="TreeGrafter"/>
</dbReference>
<organism evidence="8 9">
    <name type="scientific">Prymnesium parvum</name>
    <name type="common">Toxic golden alga</name>
    <dbReference type="NCBI Taxonomy" id="97485"/>
    <lineage>
        <taxon>Eukaryota</taxon>
        <taxon>Haptista</taxon>
        <taxon>Haptophyta</taxon>
        <taxon>Prymnesiophyceae</taxon>
        <taxon>Prymnesiales</taxon>
        <taxon>Prymnesiaceae</taxon>
        <taxon>Prymnesium</taxon>
    </lineage>
</organism>
<dbReference type="GO" id="GO:0031201">
    <property type="term" value="C:SNARE complex"/>
    <property type="evidence" value="ECO:0007669"/>
    <property type="project" value="TreeGrafter"/>
</dbReference>
<evidence type="ECO:0000256" key="1">
    <source>
        <dbReference type="ARBA" id="ARBA00004370"/>
    </source>
</evidence>
<dbReference type="InterPro" id="IPR000727">
    <property type="entry name" value="T_SNARE_dom"/>
</dbReference>
<dbReference type="GO" id="GO:0012505">
    <property type="term" value="C:endomembrane system"/>
    <property type="evidence" value="ECO:0007669"/>
    <property type="project" value="TreeGrafter"/>
</dbReference>
<dbReference type="GO" id="GO:0006886">
    <property type="term" value="P:intracellular protein transport"/>
    <property type="evidence" value="ECO:0007669"/>
    <property type="project" value="TreeGrafter"/>
</dbReference>
<accession>A0AB34J6P4</accession>
<dbReference type="GO" id="GO:0005484">
    <property type="term" value="F:SNAP receptor activity"/>
    <property type="evidence" value="ECO:0007669"/>
    <property type="project" value="TreeGrafter"/>
</dbReference>
<dbReference type="GO" id="GO:0006906">
    <property type="term" value="P:vesicle fusion"/>
    <property type="evidence" value="ECO:0007669"/>
    <property type="project" value="TreeGrafter"/>
</dbReference>
<keyword evidence="6" id="KW-0812">Transmembrane</keyword>
<dbReference type="Pfam" id="PF05739">
    <property type="entry name" value="SNARE"/>
    <property type="match status" value="1"/>
</dbReference>
<comment type="caution">
    <text evidence="8">The sequence shown here is derived from an EMBL/GenBank/DDBJ whole genome shotgun (WGS) entry which is preliminary data.</text>
</comment>